<reference evidence="3" key="1">
    <citation type="journal article" date="2022" name="Int. J. Mol. Sci.">
        <title>Draft Genome of Tanacetum Coccineum: Genomic Comparison of Closely Related Tanacetum-Family Plants.</title>
        <authorList>
            <person name="Yamashiro T."/>
            <person name="Shiraishi A."/>
            <person name="Nakayama K."/>
            <person name="Satake H."/>
        </authorList>
    </citation>
    <scope>NUCLEOTIDE SEQUENCE</scope>
</reference>
<dbReference type="InterPro" id="IPR023214">
    <property type="entry name" value="HAD_sf"/>
</dbReference>
<dbReference type="Gene3D" id="3.40.50.1000">
    <property type="entry name" value="HAD superfamily/HAD-like"/>
    <property type="match status" value="1"/>
</dbReference>
<comment type="caution">
    <text evidence="3">The sequence shown here is derived from an EMBL/GenBank/DDBJ whole genome shotgun (WGS) entry which is preliminary data.</text>
</comment>
<feature type="chain" id="PRO_5047086806" evidence="2">
    <location>
        <begin position="18"/>
        <end position="364"/>
    </location>
</feature>
<sequence length="364" mass="40571">MSLTIYFLLLTVATAVALDNEIHLIMPHSGSAGQKHSDLDCLSWRLGVETNNIRDWTAVPQTCEDYVGHYMLGKQYRKDCDLVAEEAYEYAKGLNISKDGKDIWVFDIDETTLSNLPYYARDTVAFGAIPYNSTAFNAWVAEAKAPPIPGSLKLYKRLVRFGLKIVFLTGSHDYQTEPRAKNLKDVGYTTWEKLILKGDNDGSGYKANKRKELEEAGYKIRGNMGDQWSDLLGSNPGDRTFKVPDPILVGGKYACVNLTRVSPLVGLSGRGFTVGHAALKAVSCKVTKHEKTYIENQHVLISFAFDTFNIFAPEAVELLNRVQRVMNSNVMTPRSTNVVFYRISFAIQKGLAAQLVAYLPSTTM</sequence>
<gene>
    <name evidence="3" type="ORF">Tco_1091010</name>
</gene>
<organism evidence="3 4">
    <name type="scientific">Tanacetum coccineum</name>
    <dbReference type="NCBI Taxonomy" id="301880"/>
    <lineage>
        <taxon>Eukaryota</taxon>
        <taxon>Viridiplantae</taxon>
        <taxon>Streptophyta</taxon>
        <taxon>Embryophyta</taxon>
        <taxon>Tracheophyta</taxon>
        <taxon>Spermatophyta</taxon>
        <taxon>Magnoliopsida</taxon>
        <taxon>eudicotyledons</taxon>
        <taxon>Gunneridae</taxon>
        <taxon>Pentapetalae</taxon>
        <taxon>asterids</taxon>
        <taxon>campanulids</taxon>
        <taxon>Asterales</taxon>
        <taxon>Asteraceae</taxon>
        <taxon>Asteroideae</taxon>
        <taxon>Anthemideae</taxon>
        <taxon>Anthemidinae</taxon>
        <taxon>Tanacetum</taxon>
    </lineage>
</organism>
<feature type="signal peptide" evidence="2">
    <location>
        <begin position="1"/>
        <end position="17"/>
    </location>
</feature>
<dbReference type="Proteomes" id="UP001151760">
    <property type="component" value="Unassembled WGS sequence"/>
</dbReference>
<protein>
    <submittedName>
        <fullName evidence="3">Acid phosphatase, class B-like protein</fullName>
    </submittedName>
</protein>
<accession>A0ABQ5I5T9</accession>
<keyword evidence="1 2" id="KW-0732">Signal</keyword>
<dbReference type="Pfam" id="PF03767">
    <property type="entry name" value="Acid_phosphat_B"/>
    <property type="match status" value="1"/>
</dbReference>
<name>A0ABQ5I5T9_9ASTR</name>
<dbReference type="InterPro" id="IPR005519">
    <property type="entry name" value="Acid_phosphat_B-like"/>
</dbReference>
<dbReference type="InterPro" id="IPR036412">
    <property type="entry name" value="HAD-like_sf"/>
</dbReference>
<evidence type="ECO:0000256" key="1">
    <source>
        <dbReference type="ARBA" id="ARBA00022729"/>
    </source>
</evidence>
<evidence type="ECO:0000313" key="3">
    <source>
        <dbReference type="EMBL" id="GJT95492.1"/>
    </source>
</evidence>
<dbReference type="EMBL" id="BQNB010020394">
    <property type="protein sequence ID" value="GJT95492.1"/>
    <property type="molecule type" value="Genomic_DNA"/>
</dbReference>
<keyword evidence="4" id="KW-1185">Reference proteome</keyword>
<evidence type="ECO:0000256" key="2">
    <source>
        <dbReference type="SAM" id="SignalP"/>
    </source>
</evidence>
<dbReference type="PANTHER" id="PTHR31284">
    <property type="entry name" value="ACID PHOSPHATASE-LIKE PROTEIN"/>
    <property type="match status" value="1"/>
</dbReference>
<proteinExistence type="predicted"/>
<dbReference type="PANTHER" id="PTHR31284:SF19">
    <property type="entry name" value="VEGETATIVE STORAGE PROTEIN 1-RELATED"/>
    <property type="match status" value="1"/>
</dbReference>
<evidence type="ECO:0000313" key="4">
    <source>
        <dbReference type="Proteomes" id="UP001151760"/>
    </source>
</evidence>
<reference evidence="3" key="2">
    <citation type="submission" date="2022-01" db="EMBL/GenBank/DDBJ databases">
        <authorList>
            <person name="Yamashiro T."/>
            <person name="Shiraishi A."/>
            <person name="Satake H."/>
            <person name="Nakayama K."/>
        </authorList>
    </citation>
    <scope>NUCLEOTIDE SEQUENCE</scope>
</reference>
<dbReference type="SUPFAM" id="SSF56784">
    <property type="entry name" value="HAD-like"/>
    <property type="match status" value="1"/>
</dbReference>